<gene>
    <name evidence="3" type="ORF">GPA10_01870</name>
</gene>
<dbReference type="AlphaFoldDB" id="A0A6L6WPD5"/>
<name>A0A6L6WPD5_9ACTN</name>
<dbReference type="Proteomes" id="UP000483802">
    <property type="component" value="Unassembled WGS sequence"/>
</dbReference>
<proteinExistence type="predicted"/>
<protein>
    <recommendedName>
        <fullName evidence="5">CU044_5270 family protein</fullName>
    </recommendedName>
</protein>
<sequence length="335" mass="35921">MTERSERDEILDFPGADQLVAAGAVAPPPADRIAAAVDLVTPRTEREAEGTTTTPLIVLGRPGTGAEGPRTASGRSRFPRRRRLLLTAAAMAVPAAGAVAYPVLDVGGEPAATASAATRFLNEMAEVSGAASAPHGKYWMSHYLSKDGPPGRAPVTVTVYSDRSGKSWIRDPKGKVAVSGHNIADWRVGHRRLSWDGLNQLPTDPQKLKAHFPKNTADRFFQIMSLLEESPAGPRLRSALFQIVAKTPGVRMAPNVKDSRGRLGTVINLHRRAEPDPKAALGKSKPSVASPAYVDGPYYFIAPRTGRVVESTSDLHGKPTVRTTYLKVGWTDRIG</sequence>
<dbReference type="EMBL" id="WPNZ01000001">
    <property type="protein sequence ID" value="MVO83537.1"/>
    <property type="molecule type" value="Genomic_DNA"/>
</dbReference>
<keyword evidence="4" id="KW-1185">Reference proteome</keyword>
<keyword evidence="2" id="KW-0812">Transmembrane</keyword>
<evidence type="ECO:0000313" key="3">
    <source>
        <dbReference type="EMBL" id="MVO83537.1"/>
    </source>
</evidence>
<evidence type="ECO:0008006" key="5">
    <source>
        <dbReference type="Google" id="ProtNLM"/>
    </source>
</evidence>
<evidence type="ECO:0000256" key="1">
    <source>
        <dbReference type="SAM" id="MobiDB-lite"/>
    </source>
</evidence>
<feature type="region of interest" description="Disordered" evidence="1">
    <location>
        <begin position="42"/>
        <end position="79"/>
    </location>
</feature>
<comment type="caution">
    <text evidence="3">The sequence shown here is derived from an EMBL/GenBank/DDBJ whole genome shotgun (WGS) entry which is preliminary data.</text>
</comment>
<organism evidence="3 4">
    <name type="scientific">Streptomyces typhae</name>
    <dbReference type="NCBI Taxonomy" id="2681492"/>
    <lineage>
        <taxon>Bacteria</taxon>
        <taxon>Bacillati</taxon>
        <taxon>Actinomycetota</taxon>
        <taxon>Actinomycetes</taxon>
        <taxon>Kitasatosporales</taxon>
        <taxon>Streptomycetaceae</taxon>
        <taxon>Streptomyces</taxon>
    </lineage>
</organism>
<evidence type="ECO:0000313" key="4">
    <source>
        <dbReference type="Proteomes" id="UP000483802"/>
    </source>
</evidence>
<keyword evidence="2" id="KW-0472">Membrane</keyword>
<evidence type="ECO:0000256" key="2">
    <source>
        <dbReference type="SAM" id="Phobius"/>
    </source>
</evidence>
<keyword evidence="2" id="KW-1133">Transmembrane helix</keyword>
<feature type="transmembrane region" description="Helical" evidence="2">
    <location>
        <begin position="84"/>
        <end position="104"/>
    </location>
</feature>
<reference evidence="3 4" key="1">
    <citation type="submission" date="2019-11" db="EMBL/GenBank/DDBJ databases">
        <title>Streptomyces typhae sp. nov., a novel endophytic actinomycete isolated from the root of cattail pollen (Typha angustifolia L.).</title>
        <authorList>
            <person name="Peng C."/>
        </authorList>
    </citation>
    <scope>NUCLEOTIDE SEQUENCE [LARGE SCALE GENOMIC DNA]</scope>
    <source>
        <strain evidence="4">p1417</strain>
    </source>
</reference>
<dbReference type="RefSeq" id="WP_157163915.1">
    <property type="nucleotide sequence ID" value="NZ_WPNZ01000001.1"/>
</dbReference>
<accession>A0A6L6WPD5</accession>